<accession>A0ABR1F768</accession>
<dbReference type="CDD" id="cd23157">
    <property type="entry name" value="Prefoldin_5"/>
    <property type="match status" value="1"/>
</dbReference>
<dbReference type="InterPro" id="IPR004127">
    <property type="entry name" value="Prefoldin_subunit_alpha"/>
</dbReference>
<evidence type="ECO:0000313" key="3">
    <source>
        <dbReference type="Proteomes" id="UP001498771"/>
    </source>
</evidence>
<dbReference type="SUPFAM" id="SSF46579">
    <property type="entry name" value="Prefoldin"/>
    <property type="match status" value="1"/>
</dbReference>
<dbReference type="InterPro" id="IPR009053">
    <property type="entry name" value="Prefoldin"/>
</dbReference>
<dbReference type="Pfam" id="PF02996">
    <property type="entry name" value="Prefoldin"/>
    <property type="match status" value="1"/>
</dbReference>
<dbReference type="PANTHER" id="PTHR12674">
    <property type="entry name" value="PREFOLDIN SUBUNIT 5"/>
    <property type="match status" value="1"/>
</dbReference>
<dbReference type="InterPro" id="IPR011599">
    <property type="entry name" value="PFD_alpha_archaea"/>
</dbReference>
<evidence type="ECO:0000313" key="2">
    <source>
        <dbReference type="EMBL" id="KAK7205691.1"/>
    </source>
</evidence>
<evidence type="ECO:0000256" key="1">
    <source>
        <dbReference type="ARBA" id="ARBA00010048"/>
    </source>
</evidence>
<dbReference type="EMBL" id="JBBJBU010000004">
    <property type="protein sequence ID" value="KAK7205691.1"/>
    <property type="molecule type" value="Genomic_DNA"/>
</dbReference>
<dbReference type="NCBIfam" id="TIGR00293">
    <property type="entry name" value="prefoldin subunit alpha"/>
    <property type="match status" value="1"/>
</dbReference>
<dbReference type="PANTHER" id="PTHR12674:SF2">
    <property type="entry name" value="PREFOLDIN SUBUNIT 5"/>
    <property type="match status" value="1"/>
</dbReference>
<protein>
    <submittedName>
        <fullName evidence="2">Prefoldin</fullName>
    </submittedName>
</protein>
<name>A0ABR1F768_9ASCO</name>
<comment type="caution">
    <text evidence="2">The sequence shown here is derived from an EMBL/GenBank/DDBJ whole genome shotgun (WGS) entry which is preliminary data.</text>
</comment>
<keyword evidence="3" id="KW-1185">Reference proteome</keyword>
<comment type="similarity">
    <text evidence="1">Belongs to the prefoldin subunit alpha family.</text>
</comment>
<organism evidence="2 3">
    <name type="scientific">Myxozyma melibiosi</name>
    <dbReference type="NCBI Taxonomy" id="54550"/>
    <lineage>
        <taxon>Eukaryota</taxon>
        <taxon>Fungi</taxon>
        <taxon>Dikarya</taxon>
        <taxon>Ascomycota</taxon>
        <taxon>Saccharomycotina</taxon>
        <taxon>Lipomycetes</taxon>
        <taxon>Lipomycetales</taxon>
        <taxon>Lipomycetaceae</taxon>
        <taxon>Myxozyma</taxon>
    </lineage>
</organism>
<proteinExistence type="inferred from homology"/>
<dbReference type="Gene3D" id="1.10.287.370">
    <property type="match status" value="1"/>
</dbReference>
<reference evidence="2 3" key="1">
    <citation type="submission" date="2024-03" db="EMBL/GenBank/DDBJ databases">
        <title>Genome-scale model development and genomic sequencing of the oleaginous clade Lipomyces.</title>
        <authorList>
            <consortium name="Lawrence Berkeley National Laboratory"/>
            <person name="Czajka J.J."/>
            <person name="Han Y."/>
            <person name="Kim J."/>
            <person name="Mondo S.J."/>
            <person name="Hofstad B.A."/>
            <person name="Robles A."/>
            <person name="Haridas S."/>
            <person name="Riley R."/>
            <person name="LaButti K."/>
            <person name="Pangilinan J."/>
            <person name="Andreopoulos W."/>
            <person name="Lipzen A."/>
            <person name="Yan J."/>
            <person name="Wang M."/>
            <person name="Ng V."/>
            <person name="Grigoriev I.V."/>
            <person name="Spatafora J.W."/>
            <person name="Magnuson J.K."/>
            <person name="Baker S.E."/>
            <person name="Pomraning K.R."/>
        </authorList>
    </citation>
    <scope>NUCLEOTIDE SEQUENCE [LARGE SCALE GENOMIC DNA]</scope>
    <source>
        <strain evidence="2 3">Phaff 52-87</strain>
    </source>
</reference>
<dbReference type="RefSeq" id="XP_064768724.1">
    <property type="nucleotide sequence ID" value="XM_064912356.1"/>
</dbReference>
<dbReference type="GeneID" id="90037868"/>
<gene>
    <name evidence="2" type="ORF">BZA70DRAFT_276810</name>
</gene>
<dbReference type="Proteomes" id="UP001498771">
    <property type="component" value="Unassembled WGS sequence"/>
</dbReference>
<sequence length="151" mass="16634">MADQQVDLSLLSPQQLSEVKSQLEQELEHLTQSFQKLRQAQAKFQECIVSVEKTTKAENKGKAILVPLTSSLYVPGTIEDVENVIVDVGTGYYVEKSPKDAKVFYETKVSTLQKNLGDLETIVNGKAGNLRVVDEVLRQKVLAAQQGKTAA</sequence>